<keyword evidence="2" id="KW-0472">Membrane</keyword>
<reference evidence="3 4" key="1">
    <citation type="journal article" date="2016" name="Mol. Biol. Evol.">
        <title>Comparative Genomics of Early-Diverging Mushroom-Forming Fungi Provides Insights into the Origins of Lignocellulose Decay Capabilities.</title>
        <authorList>
            <person name="Nagy L.G."/>
            <person name="Riley R."/>
            <person name="Tritt A."/>
            <person name="Adam C."/>
            <person name="Daum C."/>
            <person name="Floudas D."/>
            <person name="Sun H."/>
            <person name="Yadav J.S."/>
            <person name="Pangilinan J."/>
            <person name="Larsson K.H."/>
            <person name="Matsuura K."/>
            <person name="Barry K."/>
            <person name="Labutti K."/>
            <person name="Kuo R."/>
            <person name="Ohm R.A."/>
            <person name="Bhattacharya S.S."/>
            <person name="Shirouzu T."/>
            <person name="Yoshinaga Y."/>
            <person name="Martin F.M."/>
            <person name="Grigoriev I.V."/>
            <person name="Hibbett D.S."/>
        </authorList>
    </citation>
    <scope>NUCLEOTIDE SEQUENCE [LARGE SCALE GENOMIC DNA]</scope>
    <source>
        <strain evidence="3 4">HHB12733</strain>
    </source>
</reference>
<dbReference type="AlphaFoldDB" id="A0A165H540"/>
<accession>A0A165H540</accession>
<keyword evidence="2" id="KW-1133">Transmembrane helix</keyword>
<proteinExistence type="predicted"/>
<organism evidence="3 4">
    <name type="scientific">Calocera cornea HHB12733</name>
    <dbReference type="NCBI Taxonomy" id="1353952"/>
    <lineage>
        <taxon>Eukaryota</taxon>
        <taxon>Fungi</taxon>
        <taxon>Dikarya</taxon>
        <taxon>Basidiomycota</taxon>
        <taxon>Agaricomycotina</taxon>
        <taxon>Dacrymycetes</taxon>
        <taxon>Dacrymycetales</taxon>
        <taxon>Dacrymycetaceae</taxon>
        <taxon>Calocera</taxon>
    </lineage>
</organism>
<name>A0A165H540_9BASI</name>
<evidence type="ECO:0000313" key="3">
    <source>
        <dbReference type="EMBL" id="KZT58875.1"/>
    </source>
</evidence>
<feature type="transmembrane region" description="Helical" evidence="2">
    <location>
        <begin position="31"/>
        <end position="51"/>
    </location>
</feature>
<dbReference type="EMBL" id="KV423946">
    <property type="protein sequence ID" value="KZT58875.1"/>
    <property type="molecule type" value="Genomic_DNA"/>
</dbReference>
<dbReference type="InParanoid" id="A0A165H540"/>
<keyword evidence="4" id="KW-1185">Reference proteome</keyword>
<protein>
    <submittedName>
        <fullName evidence="3">Uncharacterized protein</fullName>
    </submittedName>
</protein>
<keyword evidence="2" id="KW-0812">Transmembrane</keyword>
<evidence type="ECO:0000313" key="4">
    <source>
        <dbReference type="Proteomes" id="UP000076842"/>
    </source>
</evidence>
<evidence type="ECO:0000256" key="2">
    <source>
        <dbReference type="SAM" id="Phobius"/>
    </source>
</evidence>
<sequence>MRAMSADAPRISAQPPAVVHFHFHFRFHFRFPVLSPFLSLFLSCMFAFARARLLSGAWAAAAQLSELAAASVVSAARARSGQGRLRGRRGRCQRSARSRASTCLRYPSDSQDSVCRSSKARAQPSPDPKEKRKKANQPGNFRSVRPEGRKYQLAAGPAPSPTAQCMSLKTHHAPRPSFRAGLPPPLRVQNVFIAKTT</sequence>
<dbReference type="Proteomes" id="UP000076842">
    <property type="component" value="Unassembled WGS sequence"/>
</dbReference>
<feature type="compositionally biased region" description="Basic residues" evidence="1">
    <location>
        <begin position="85"/>
        <end position="97"/>
    </location>
</feature>
<evidence type="ECO:0000256" key="1">
    <source>
        <dbReference type="SAM" id="MobiDB-lite"/>
    </source>
</evidence>
<feature type="region of interest" description="Disordered" evidence="1">
    <location>
        <begin position="78"/>
        <end position="161"/>
    </location>
</feature>
<gene>
    <name evidence="3" type="ORF">CALCODRAFT_222677</name>
</gene>